<dbReference type="InterPro" id="IPR036453">
    <property type="entry name" value="GluRdtase_dimer_dom_sf"/>
</dbReference>
<dbReference type="InterPro" id="IPR015896">
    <property type="entry name" value="4pyrrol_synth_GluRdtase_dimer"/>
</dbReference>
<evidence type="ECO:0000256" key="1">
    <source>
        <dbReference type="ARBA" id="ARBA00005059"/>
    </source>
</evidence>
<name>A0A8A4TPI4_SULCO</name>
<feature type="domain" description="Quinate/shikimate 5-dehydrogenase/glutamyl-tRNA reductase" evidence="13">
    <location>
        <begin position="176"/>
        <end position="288"/>
    </location>
</feature>
<feature type="site" description="Important for activity" evidence="8 11">
    <location>
        <position position="96"/>
    </location>
</feature>
<dbReference type="InterPro" id="IPR036291">
    <property type="entry name" value="NAD(P)-bd_dom_sf"/>
</dbReference>
<dbReference type="AlphaFoldDB" id="A0A8A4TPI4"/>
<feature type="active site" description="Nucleophile" evidence="8 9">
    <location>
        <position position="49"/>
    </location>
</feature>
<dbReference type="InterPro" id="IPR036343">
    <property type="entry name" value="GluRdtase_N_sf"/>
</dbReference>
<dbReference type="SUPFAM" id="SSF69075">
    <property type="entry name" value="Glutamyl tRNA-reductase dimerization domain"/>
    <property type="match status" value="1"/>
</dbReference>
<dbReference type="Gene3D" id="3.40.50.720">
    <property type="entry name" value="NAD(P)-binding Rossmann-like Domain"/>
    <property type="match status" value="1"/>
</dbReference>
<evidence type="ECO:0000256" key="7">
    <source>
        <dbReference type="ARBA" id="ARBA00047464"/>
    </source>
</evidence>
<dbReference type="GO" id="GO:0008883">
    <property type="term" value="F:glutamyl-tRNA reductase activity"/>
    <property type="evidence" value="ECO:0007669"/>
    <property type="project" value="UniProtKB-UniRule"/>
</dbReference>
<dbReference type="HAMAP" id="MF_00087">
    <property type="entry name" value="Glu_tRNA_reductase"/>
    <property type="match status" value="1"/>
</dbReference>
<feature type="domain" description="Glutamyl-tRNA reductase N-terminal" evidence="14">
    <location>
        <begin position="5"/>
        <end position="153"/>
    </location>
</feature>
<evidence type="ECO:0000313" key="16">
    <source>
        <dbReference type="Proteomes" id="UP000663929"/>
    </source>
</evidence>
<gene>
    <name evidence="8" type="primary">hemA</name>
    <name evidence="15" type="ORF">J3U87_05390</name>
</gene>
<dbReference type="Pfam" id="PF00745">
    <property type="entry name" value="GlutR_dimer"/>
    <property type="match status" value="1"/>
</dbReference>
<dbReference type="InterPro" id="IPR015895">
    <property type="entry name" value="4pyrrol_synth_GluRdtase_N"/>
</dbReference>
<keyword evidence="6 8" id="KW-0627">Porphyrin biosynthesis</keyword>
<reference evidence="15" key="1">
    <citation type="submission" date="2021-03" db="EMBL/GenBank/DDBJ databases">
        <title>Acanthopleuribacteraceae sp. M133.</title>
        <authorList>
            <person name="Wang G."/>
        </authorList>
    </citation>
    <scope>NUCLEOTIDE SEQUENCE</scope>
    <source>
        <strain evidence="15">M133</strain>
    </source>
</reference>
<evidence type="ECO:0000313" key="15">
    <source>
        <dbReference type="EMBL" id="QTD51886.1"/>
    </source>
</evidence>
<dbReference type="Pfam" id="PF01488">
    <property type="entry name" value="Shikimate_DH"/>
    <property type="match status" value="1"/>
</dbReference>
<keyword evidence="5 8" id="KW-0560">Oxidoreductase</keyword>
<comment type="miscellaneous">
    <text evidence="8">During catalysis, the active site Cys acts as a nucleophile attacking the alpha-carbonyl group of tRNA-bound glutamate with the formation of a thioester intermediate between enzyme and glutamate, and the concomitant release of tRNA(Glu). The thioester intermediate is finally reduced by direct hydride transfer from NADPH, to form the product GSA.</text>
</comment>
<evidence type="ECO:0000259" key="14">
    <source>
        <dbReference type="Pfam" id="PF05201"/>
    </source>
</evidence>
<evidence type="ECO:0000256" key="9">
    <source>
        <dbReference type="PIRSR" id="PIRSR000445-1"/>
    </source>
</evidence>
<comment type="catalytic activity">
    <reaction evidence="7 8">
        <text>(S)-4-amino-5-oxopentanoate + tRNA(Glu) + NADP(+) = L-glutamyl-tRNA(Glu) + NADPH + H(+)</text>
        <dbReference type="Rhea" id="RHEA:12344"/>
        <dbReference type="Rhea" id="RHEA-COMP:9663"/>
        <dbReference type="Rhea" id="RHEA-COMP:9680"/>
        <dbReference type="ChEBI" id="CHEBI:15378"/>
        <dbReference type="ChEBI" id="CHEBI:57501"/>
        <dbReference type="ChEBI" id="CHEBI:57783"/>
        <dbReference type="ChEBI" id="CHEBI:58349"/>
        <dbReference type="ChEBI" id="CHEBI:78442"/>
        <dbReference type="ChEBI" id="CHEBI:78520"/>
        <dbReference type="EC" id="1.2.1.70"/>
    </reaction>
</comment>
<keyword evidence="16" id="KW-1185">Reference proteome</keyword>
<feature type="binding site" evidence="8 10">
    <location>
        <begin position="111"/>
        <end position="113"/>
    </location>
    <ligand>
        <name>substrate</name>
    </ligand>
</feature>
<feature type="binding site" evidence="8">
    <location>
        <begin position="186"/>
        <end position="191"/>
    </location>
    <ligand>
        <name>NADP(+)</name>
        <dbReference type="ChEBI" id="CHEBI:58349"/>
    </ligand>
</feature>
<dbReference type="PANTHER" id="PTHR43013">
    <property type="entry name" value="GLUTAMYL-TRNA REDUCTASE"/>
    <property type="match status" value="1"/>
</dbReference>
<evidence type="ECO:0000256" key="8">
    <source>
        <dbReference type="HAMAP-Rule" id="MF_00087"/>
    </source>
</evidence>
<dbReference type="InterPro" id="IPR000343">
    <property type="entry name" value="4pyrrol_synth_GluRdtase"/>
</dbReference>
<evidence type="ECO:0000256" key="11">
    <source>
        <dbReference type="PIRSR" id="PIRSR000445-4"/>
    </source>
</evidence>
<evidence type="ECO:0000256" key="10">
    <source>
        <dbReference type="PIRSR" id="PIRSR000445-2"/>
    </source>
</evidence>
<sequence>MYYSISIDYHLASPADLGRVDLTEAELEAFAAELRDAFGIVELFFLKTCNRREFYLVSDGEPVDPNGWVPFFEGRFAGEGRVLGFRLREGQSCVRHLFEVASSLASLALGEPEIAHQIKQQVAAARSAGLVGKYLGALVDAAVRAGKRVRAETQIGRQVVSPLSLIYRQVRGALAAFGGKRIVFVGAGPYMRRLVPHFGRDHRFEKIFVNRSPSDMAAHFGGMAIGLDGFLANPPEFDALISATGSNTVLFGRDWLERTGRGKRRILFDAATPPDIDPSAADIPGVSLLLPAGLEEALRRNWRERQCEIPKAERIIEEELARFEARKQSLQISQWVSEIQDYFARVPLDLAGKYLAEASHPGSDVVSRQEMEKLLSRIGKRLAVIPILSMRGIARSHGTEGVRAAIEAIGDGSALFKDASLTRLG</sequence>
<dbReference type="InterPro" id="IPR006151">
    <property type="entry name" value="Shikm_DH/Glu-tRNA_Rdtase"/>
</dbReference>
<dbReference type="EMBL" id="CP071793">
    <property type="protein sequence ID" value="QTD51886.1"/>
    <property type="molecule type" value="Genomic_DNA"/>
</dbReference>
<dbReference type="SUPFAM" id="SSF51735">
    <property type="entry name" value="NAD(P)-binding Rossmann-fold domains"/>
    <property type="match status" value="1"/>
</dbReference>
<dbReference type="GO" id="GO:0050661">
    <property type="term" value="F:NADP binding"/>
    <property type="evidence" value="ECO:0007669"/>
    <property type="project" value="InterPro"/>
</dbReference>
<feature type="binding site" evidence="8 10">
    <location>
        <position position="106"/>
    </location>
    <ligand>
        <name>substrate</name>
    </ligand>
</feature>
<dbReference type="EC" id="1.2.1.70" evidence="3 8"/>
<evidence type="ECO:0000259" key="13">
    <source>
        <dbReference type="Pfam" id="PF01488"/>
    </source>
</evidence>
<dbReference type="KEGG" id="scor:J3U87_05390"/>
<evidence type="ECO:0000256" key="3">
    <source>
        <dbReference type="ARBA" id="ARBA00012970"/>
    </source>
</evidence>
<accession>A0A8A4TPI4</accession>
<dbReference type="UniPathway" id="UPA00251">
    <property type="reaction ID" value="UER00316"/>
</dbReference>
<comment type="pathway">
    <text evidence="1 8">Porphyrin-containing compound metabolism; protoporphyrin-IX biosynthesis; 5-aminolevulinate from L-glutamyl-tRNA(Glu): step 1/2.</text>
</comment>
<dbReference type="Pfam" id="PF05201">
    <property type="entry name" value="GlutR_N"/>
    <property type="match status" value="1"/>
</dbReference>
<evidence type="ECO:0000259" key="12">
    <source>
        <dbReference type="Pfam" id="PF00745"/>
    </source>
</evidence>
<keyword evidence="4 8" id="KW-0521">NADP</keyword>
<proteinExistence type="inferred from homology"/>
<dbReference type="Gene3D" id="3.30.460.30">
    <property type="entry name" value="Glutamyl-tRNA reductase, N-terminal domain"/>
    <property type="match status" value="1"/>
</dbReference>
<comment type="function">
    <text evidence="8">Catalyzes the NADPH-dependent reduction of glutamyl-tRNA(Glu) to glutamate 1-semialdehyde (GSA).</text>
</comment>
<dbReference type="PANTHER" id="PTHR43013:SF1">
    <property type="entry name" value="GLUTAMYL-TRNA REDUCTASE"/>
    <property type="match status" value="1"/>
</dbReference>
<evidence type="ECO:0000256" key="4">
    <source>
        <dbReference type="ARBA" id="ARBA00022857"/>
    </source>
</evidence>
<evidence type="ECO:0000256" key="5">
    <source>
        <dbReference type="ARBA" id="ARBA00023002"/>
    </source>
</evidence>
<dbReference type="PIRSF" id="PIRSF000445">
    <property type="entry name" value="4pyrrol_synth_GluRdtase"/>
    <property type="match status" value="1"/>
</dbReference>
<feature type="domain" description="Tetrapyrrole biosynthesis glutamyl-tRNA reductase dimerisation" evidence="12">
    <location>
        <begin position="311"/>
        <end position="405"/>
    </location>
</feature>
<evidence type="ECO:0000256" key="6">
    <source>
        <dbReference type="ARBA" id="ARBA00023244"/>
    </source>
</evidence>
<protein>
    <recommendedName>
        <fullName evidence="3 8">Glutamyl-tRNA reductase</fullName>
        <shortName evidence="8">GluTR</shortName>
        <ecNumber evidence="3 8">1.2.1.70</ecNumber>
    </recommendedName>
</protein>
<dbReference type="RefSeq" id="WP_237382003.1">
    <property type="nucleotide sequence ID" value="NZ_CP071793.1"/>
</dbReference>
<dbReference type="Proteomes" id="UP000663929">
    <property type="component" value="Chromosome"/>
</dbReference>
<dbReference type="SUPFAM" id="SSF69742">
    <property type="entry name" value="Glutamyl tRNA-reductase catalytic, N-terminal domain"/>
    <property type="match status" value="1"/>
</dbReference>
<comment type="subunit">
    <text evidence="8">Homodimer.</text>
</comment>
<evidence type="ECO:0000256" key="2">
    <source>
        <dbReference type="ARBA" id="ARBA00005916"/>
    </source>
</evidence>
<comment type="similarity">
    <text evidence="2 8">Belongs to the glutamyl-tRNA reductase family.</text>
</comment>
<comment type="domain">
    <text evidence="8">Possesses an unusual extended V-shaped dimeric structure with each monomer consisting of three distinct domains arranged along a curved 'spinal' alpha-helix. The N-terminal catalytic domain specifically recognizes the glutamate moiety of the substrate. The second domain is the NADPH-binding domain, and the third C-terminal domain is responsible for dimerization.</text>
</comment>
<dbReference type="GO" id="GO:0019353">
    <property type="term" value="P:protoporphyrinogen IX biosynthetic process from glutamate"/>
    <property type="evidence" value="ECO:0007669"/>
    <property type="project" value="TreeGrafter"/>
</dbReference>
<feature type="binding site" evidence="8 10">
    <location>
        <position position="117"/>
    </location>
    <ligand>
        <name>substrate</name>
    </ligand>
</feature>
<feature type="binding site" evidence="8 10">
    <location>
        <begin position="48"/>
        <end position="51"/>
    </location>
    <ligand>
        <name>substrate</name>
    </ligand>
</feature>
<organism evidence="15 16">
    <name type="scientific">Sulfidibacter corallicola</name>
    <dbReference type="NCBI Taxonomy" id="2818388"/>
    <lineage>
        <taxon>Bacteria</taxon>
        <taxon>Pseudomonadati</taxon>
        <taxon>Acidobacteriota</taxon>
        <taxon>Holophagae</taxon>
        <taxon>Acanthopleuribacterales</taxon>
        <taxon>Acanthopleuribacteraceae</taxon>
        <taxon>Sulfidibacter</taxon>
    </lineage>
</organism>